<sequence>MAPLSGIWLPTPLPRLHYGPNCVSQHLLSALPTPTSKAFIITGQSLSKTPLLPNLEKLLDKHHAGTISCIRQHTPVSDIDHTAEQILPQKGNIDTLISLGGGSVIDATKIISHRYHEAHNVWLTHITIPTTLSAAECTPGGGYTSNGTKKAIIDAGMGVSSIFYDPGYKKYTPVDLWLRTGMRALDHAVECMYNPIASEIPWKVLALWAAAELWEGLPQAKTHPVDEEVTVRLMLAAYASSGLKGAGIRGMGLSHRLGHALGAPYGIPHGTTSCLTLGKVVLLKAREKNCAEHIARLAPCFGGVRTGDDTADAMFVGERILKLVRELELDGKLGDWGVGTEEKSVIVKRAMGDDVRVEEMEKLVDELF</sequence>
<reference evidence="5 6" key="1">
    <citation type="submission" date="2019-03" db="EMBL/GenBank/DDBJ databases">
        <title>The genome sequence of a newly discovered highly antifungal drug resistant Aspergillus species, Aspergillus tanneri NIH 1004.</title>
        <authorList>
            <person name="Mounaud S."/>
            <person name="Singh I."/>
            <person name="Joardar V."/>
            <person name="Pakala S."/>
            <person name="Pakala S."/>
            <person name="Venepally P."/>
            <person name="Hoover J."/>
            <person name="Nierman W."/>
            <person name="Chung J."/>
            <person name="Losada L."/>
        </authorList>
    </citation>
    <scope>NUCLEOTIDE SEQUENCE [LARGE SCALE GENOMIC DNA]</scope>
    <source>
        <strain evidence="5 6">NIH1004</strain>
    </source>
</reference>
<evidence type="ECO:0000256" key="1">
    <source>
        <dbReference type="ARBA" id="ARBA00023002"/>
    </source>
</evidence>
<keyword evidence="1" id="KW-0560">Oxidoreductase</keyword>
<dbReference type="RefSeq" id="XP_033430199.1">
    <property type="nucleotide sequence ID" value="XM_033568204.1"/>
</dbReference>
<dbReference type="STRING" id="1220188.A0A4S3JPI1"/>
<keyword evidence="6" id="KW-1185">Reference proteome</keyword>
<dbReference type="CDD" id="cd08192">
    <property type="entry name" value="MAR-like"/>
    <property type="match status" value="1"/>
</dbReference>
<dbReference type="EMBL" id="SOSA01000102">
    <property type="protein sequence ID" value="THC96718.1"/>
    <property type="molecule type" value="Genomic_DNA"/>
</dbReference>
<dbReference type="PANTHER" id="PTHR11496">
    <property type="entry name" value="ALCOHOL DEHYDROGENASE"/>
    <property type="match status" value="1"/>
</dbReference>
<evidence type="ECO:0000259" key="3">
    <source>
        <dbReference type="Pfam" id="PF25137"/>
    </source>
</evidence>
<dbReference type="InterPro" id="IPR039697">
    <property type="entry name" value="Alcohol_dehydrogenase_Fe"/>
</dbReference>
<dbReference type="VEuPathDB" id="FungiDB:EYZ11_003824"/>
<evidence type="ECO:0000313" key="5">
    <source>
        <dbReference type="EMBL" id="THC96718.1"/>
    </source>
</evidence>
<comment type="caution">
    <text evidence="5">The sequence shown here is derived from an EMBL/GenBank/DDBJ whole genome shotgun (WGS) entry which is preliminary data.</text>
</comment>
<dbReference type="Proteomes" id="UP000324241">
    <property type="component" value="Unassembled WGS sequence"/>
</dbReference>
<dbReference type="InterPro" id="IPR056798">
    <property type="entry name" value="ADH_Fe_C"/>
</dbReference>
<feature type="domain" description="Alcohol dehydrogenase iron-type/glycerol dehydrogenase GldA" evidence="2">
    <location>
        <begin position="15"/>
        <end position="166"/>
    </location>
</feature>
<evidence type="ECO:0000313" key="6">
    <source>
        <dbReference type="Proteomes" id="UP000308092"/>
    </source>
</evidence>
<dbReference type="GO" id="GO:0046872">
    <property type="term" value="F:metal ion binding"/>
    <property type="evidence" value="ECO:0007669"/>
    <property type="project" value="InterPro"/>
</dbReference>
<feature type="domain" description="Fe-containing alcohol dehydrogenase-like C-terminal" evidence="3">
    <location>
        <begin position="179"/>
        <end position="361"/>
    </location>
</feature>
<dbReference type="Gene3D" id="3.40.50.1970">
    <property type="match status" value="1"/>
</dbReference>
<dbReference type="Gene3D" id="1.20.1090.10">
    <property type="entry name" value="Dehydroquinate synthase-like - alpha domain"/>
    <property type="match status" value="1"/>
</dbReference>
<gene>
    <name evidence="4" type="ORF">ATNIH1004_003527</name>
    <name evidence="5" type="ORF">EYZ11_003824</name>
</gene>
<name>A0A4S3JPI1_9EURO</name>
<dbReference type="InterPro" id="IPR018211">
    <property type="entry name" value="ADH_Fe_CS"/>
</dbReference>
<dbReference type="Pfam" id="PF25137">
    <property type="entry name" value="ADH_Fe_C"/>
    <property type="match status" value="1"/>
</dbReference>
<evidence type="ECO:0000313" key="4">
    <source>
        <dbReference type="EMBL" id="KAA8650838.1"/>
    </source>
</evidence>
<organism evidence="5 6">
    <name type="scientific">Aspergillus tanneri</name>
    <dbReference type="NCBI Taxonomy" id="1220188"/>
    <lineage>
        <taxon>Eukaryota</taxon>
        <taxon>Fungi</taxon>
        <taxon>Dikarya</taxon>
        <taxon>Ascomycota</taxon>
        <taxon>Pezizomycotina</taxon>
        <taxon>Eurotiomycetes</taxon>
        <taxon>Eurotiomycetidae</taxon>
        <taxon>Eurotiales</taxon>
        <taxon>Aspergillaceae</taxon>
        <taxon>Aspergillus</taxon>
        <taxon>Aspergillus subgen. Circumdati</taxon>
    </lineage>
</organism>
<dbReference type="AlphaFoldDB" id="A0A4S3JPI1"/>
<accession>A0A4S3JPI1</accession>
<dbReference type="OrthoDB" id="339764at2759"/>
<dbReference type="PANTHER" id="PTHR11496:SF97">
    <property type="entry name" value="ALCOHOL DEHYDROGENASE IRON-TYPE_GLYCEROL DEHYDROGENASE GLDA DOMAIN-CONTAINING PROTEIN"/>
    <property type="match status" value="1"/>
</dbReference>
<dbReference type="GO" id="GO:0005739">
    <property type="term" value="C:mitochondrion"/>
    <property type="evidence" value="ECO:0007669"/>
    <property type="project" value="TreeGrafter"/>
</dbReference>
<reference evidence="4 7" key="2">
    <citation type="submission" date="2019-08" db="EMBL/GenBank/DDBJ databases">
        <title>The genome sequence of a newly discovered highly antifungal drug resistant Aspergillus species, Aspergillus tanneri NIH 1004.</title>
        <authorList>
            <person name="Mounaud S."/>
            <person name="Singh I."/>
            <person name="Joardar V."/>
            <person name="Pakala S."/>
            <person name="Pakala S."/>
            <person name="Venepally P."/>
            <person name="Chung J.K."/>
            <person name="Losada L."/>
            <person name="Nierman W.C."/>
        </authorList>
    </citation>
    <scope>NUCLEOTIDE SEQUENCE [LARGE SCALE GENOMIC DNA]</scope>
    <source>
        <strain evidence="4 7">NIH1004</strain>
    </source>
</reference>
<dbReference type="GO" id="GO:0004022">
    <property type="term" value="F:alcohol dehydrogenase (NAD+) activity"/>
    <property type="evidence" value="ECO:0007669"/>
    <property type="project" value="TreeGrafter"/>
</dbReference>
<dbReference type="Pfam" id="PF00465">
    <property type="entry name" value="Fe-ADH"/>
    <property type="match status" value="1"/>
</dbReference>
<dbReference type="SUPFAM" id="SSF56796">
    <property type="entry name" value="Dehydroquinate synthase-like"/>
    <property type="match status" value="1"/>
</dbReference>
<dbReference type="GeneID" id="54326229"/>
<dbReference type="Proteomes" id="UP000308092">
    <property type="component" value="Unassembled WGS sequence"/>
</dbReference>
<evidence type="ECO:0000313" key="7">
    <source>
        <dbReference type="Proteomes" id="UP000324241"/>
    </source>
</evidence>
<protein>
    <submittedName>
        <fullName evidence="5">Uncharacterized protein</fullName>
    </submittedName>
</protein>
<dbReference type="InterPro" id="IPR001670">
    <property type="entry name" value="ADH_Fe/GldA"/>
</dbReference>
<evidence type="ECO:0000259" key="2">
    <source>
        <dbReference type="Pfam" id="PF00465"/>
    </source>
</evidence>
<dbReference type="EMBL" id="QUQM01000001">
    <property type="protein sequence ID" value="KAA8650838.1"/>
    <property type="molecule type" value="Genomic_DNA"/>
</dbReference>
<dbReference type="PROSITE" id="PS00060">
    <property type="entry name" value="ADH_IRON_2"/>
    <property type="match status" value="1"/>
</dbReference>
<proteinExistence type="predicted"/>